<keyword evidence="3 10" id="KW-1003">Cell membrane</keyword>
<dbReference type="SUPFAM" id="SSF82866">
    <property type="entry name" value="Multidrug efflux transporter AcrB transmembrane domain"/>
    <property type="match status" value="1"/>
</dbReference>
<dbReference type="PANTHER" id="PTHR30081">
    <property type="entry name" value="PROTEIN-EXPORT MEMBRANE PROTEIN SEC"/>
    <property type="match status" value="1"/>
</dbReference>
<dbReference type="Pfam" id="PF02355">
    <property type="entry name" value="SecD_SecF_C"/>
    <property type="match status" value="1"/>
</dbReference>
<dbReference type="InterPro" id="IPR022813">
    <property type="entry name" value="SecD/SecF_arch_bac"/>
</dbReference>
<dbReference type="InterPro" id="IPR000731">
    <property type="entry name" value="SSD"/>
</dbReference>
<evidence type="ECO:0000256" key="9">
    <source>
        <dbReference type="ARBA" id="ARBA00023136"/>
    </source>
</evidence>
<dbReference type="InterPro" id="IPR022645">
    <property type="entry name" value="SecD/SecF_bac"/>
</dbReference>
<feature type="transmembrane region" description="Helical" evidence="10">
    <location>
        <begin position="12"/>
        <end position="30"/>
    </location>
</feature>
<evidence type="ECO:0000256" key="4">
    <source>
        <dbReference type="ARBA" id="ARBA00022519"/>
    </source>
</evidence>
<keyword evidence="5 10" id="KW-0812">Transmembrane</keyword>
<feature type="transmembrane region" description="Helical" evidence="10">
    <location>
        <begin position="123"/>
        <end position="142"/>
    </location>
</feature>
<protein>
    <recommendedName>
        <fullName evidence="10">Protein-export membrane protein SecF</fullName>
    </recommendedName>
</protein>
<comment type="caution">
    <text evidence="12">The sequence shown here is derived from an EMBL/GenBank/DDBJ whole genome shotgun (WGS) entry which is preliminary data.</text>
</comment>
<evidence type="ECO:0000256" key="2">
    <source>
        <dbReference type="ARBA" id="ARBA00022448"/>
    </source>
</evidence>
<evidence type="ECO:0000313" key="13">
    <source>
        <dbReference type="Proteomes" id="UP000034316"/>
    </source>
</evidence>
<feature type="transmembrane region" description="Helical" evidence="10">
    <location>
        <begin position="262"/>
        <end position="288"/>
    </location>
</feature>
<accession>A0A0G0D4P0</accession>
<evidence type="ECO:0000259" key="11">
    <source>
        <dbReference type="PROSITE" id="PS50156"/>
    </source>
</evidence>
<proteinExistence type="inferred from homology"/>
<dbReference type="Gene3D" id="1.20.1640.10">
    <property type="entry name" value="Multidrug efflux transporter AcrB transmembrane domain"/>
    <property type="match status" value="1"/>
</dbReference>
<keyword evidence="4" id="KW-0997">Cell inner membrane</keyword>
<keyword evidence="7 10" id="KW-1133">Transmembrane helix</keyword>
<keyword evidence="8 10" id="KW-0811">Translocation</keyword>
<dbReference type="EMBL" id="LBRB01000001">
    <property type="protein sequence ID" value="KKP89179.1"/>
    <property type="molecule type" value="Genomic_DNA"/>
</dbReference>
<evidence type="ECO:0000256" key="1">
    <source>
        <dbReference type="ARBA" id="ARBA00004651"/>
    </source>
</evidence>
<evidence type="ECO:0000256" key="7">
    <source>
        <dbReference type="ARBA" id="ARBA00022989"/>
    </source>
</evidence>
<dbReference type="PATRIC" id="fig|1618333.3.peg.13"/>
<comment type="similarity">
    <text evidence="10">Belongs to the SecD/SecF family. SecF subfamily.</text>
</comment>
<dbReference type="NCBIfam" id="TIGR00966">
    <property type="entry name" value="transloc_SecF"/>
    <property type="match status" value="1"/>
</dbReference>
<dbReference type="GO" id="GO:0006605">
    <property type="term" value="P:protein targeting"/>
    <property type="evidence" value="ECO:0007669"/>
    <property type="project" value="UniProtKB-UniRule"/>
</dbReference>
<evidence type="ECO:0000256" key="5">
    <source>
        <dbReference type="ARBA" id="ARBA00022692"/>
    </source>
</evidence>
<dbReference type="PRINTS" id="PR01755">
    <property type="entry name" value="SECFTRNLCASE"/>
</dbReference>
<evidence type="ECO:0000313" key="12">
    <source>
        <dbReference type="EMBL" id="KKP89179.1"/>
    </source>
</evidence>
<organism evidence="12 13">
    <name type="scientific">Berkelbacteria bacterium GW2011_GWA2_35_9</name>
    <dbReference type="NCBI Taxonomy" id="1618333"/>
    <lineage>
        <taxon>Bacteria</taxon>
        <taxon>Candidatus Berkelbacteria</taxon>
    </lineage>
</organism>
<evidence type="ECO:0000256" key="3">
    <source>
        <dbReference type="ARBA" id="ARBA00022475"/>
    </source>
</evidence>
<feature type="transmembrane region" description="Helical" evidence="10">
    <location>
        <begin position="154"/>
        <end position="180"/>
    </location>
</feature>
<feature type="transmembrane region" description="Helical" evidence="10">
    <location>
        <begin position="186"/>
        <end position="207"/>
    </location>
</feature>
<gene>
    <name evidence="10" type="primary">secF</name>
    <name evidence="12" type="ORF">UR93_C0001G0011</name>
</gene>
<comment type="subcellular location">
    <subcellularLocation>
        <location evidence="1 10">Cell membrane</location>
        <topology evidence="1 10">Multi-pass membrane protein</topology>
    </subcellularLocation>
</comment>
<keyword evidence="9 10" id="KW-0472">Membrane</keyword>
<dbReference type="GO" id="GO:0005886">
    <property type="term" value="C:plasma membrane"/>
    <property type="evidence" value="ECO:0007669"/>
    <property type="project" value="UniProtKB-SubCell"/>
</dbReference>
<dbReference type="GO" id="GO:0065002">
    <property type="term" value="P:intracellular protein transmembrane transport"/>
    <property type="evidence" value="ECO:0007669"/>
    <property type="project" value="UniProtKB-UniRule"/>
</dbReference>
<dbReference type="GO" id="GO:0015450">
    <property type="term" value="F:protein-transporting ATPase activity"/>
    <property type="evidence" value="ECO:0007669"/>
    <property type="project" value="InterPro"/>
</dbReference>
<dbReference type="GO" id="GO:0043952">
    <property type="term" value="P:protein transport by the Sec complex"/>
    <property type="evidence" value="ECO:0007669"/>
    <property type="project" value="UniProtKB-UniRule"/>
</dbReference>
<dbReference type="InterPro" id="IPR048634">
    <property type="entry name" value="SecD_SecF_C"/>
</dbReference>
<reference evidence="12 13" key="1">
    <citation type="journal article" date="2015" name="Nature">
        <title>rRNA introns, odd ribosomes, and small enigmatic genomes across a large radiation of phyla.</title>
        <authorList>
            <person name="Brown C.T."/>
            <person name="Hug L.A."/>
            <person name="Thomas B.C."/>
            <person name="Sharon I."/>
            <person name="Castelle C.J."/>
            <person name="Singh A."/>
            <person name="Wilkins M.J."/>
            <person name="Williams K.H."/>
            <person name="Banfield J.F."/>
        </authorList>
    </citation>
    <scope>NUCLEOTIDE SEQUENCE [LARGE SCALE GENOMIC DNA]</scope>
</reference>
<keyword evidence="6 10" id="KW-0653">Protein transport</keyword>
<dbReference type="STRING" id="1618333.UR93_C0001G0011"/>
<comment type="subunit">
    <text evidence="10">Forms a complex with SecD. Part of the essential Sec protein translocation apparatus which comprises SecA, SecYEG and auxiliary proteins SecDF. Other proteins may also be involved.</text>
</comment>
<evidence type="ECO:0000256" key="10">
    <source>
        <dbReference type="HAMAP-Rule" id="MF_01464"/>
    </source>
</evidence>
<comment type="function">
    <text evidence="10">Part of the Sec protein translocase complex. Interacts with the SecYEG preprotein conducting channel. SecDF uses the proton motive force (PMF) to complete protein translocation after the ATP-dependent function of SecA.</text>
</comment>
<name>A0A0G0D4P0_9BACT</name>
<feature type="transmembrane region" description="Helical" evidence="10">
    <location>
        <begin position="238"/>
        <end position="256"/>
    </location>
</feature>
<dbReference type="InterPro" id="IPR005665">
    <property type="entry name" value="SecF_bac"/>
</dbReference>
<dbReference type="PROSITE" id="PS50156">
    <property type="entry name" value="SSD"/>
    <property type="match status" value="1"/>
</dbReference>
<dbReference type="Proteomes" id="UP000034316">
    <property type="component" value="Unassembled WGS sequence"/>
</dbReference>
<feature type="domain" description="SSD" evidence="11">
    <location>
        <begin position="123"/>
        <end position="287"/>
    </location>
</feature>
<keyword evidence="2 10" id="KW-0813">Transport</keyword>
<dbReference type="HAMAP" id="MF_01464_B">
    <property type="entry name" value="SecF_B"/>
    <property type="match status" value="1"/>
</dbReference>
<sequence length="295" mass="33228">MKFDILKFRYLFIYFSLLITIASIFVLSFYKLKIGIDFTGGSVLELRSKIENNENIKEVFQKRDLPITISKTTEDNVFIIKTKTIDEKTKDEIINDLSKIGESEQLSFESVGPTISESLKNKAILSVIFASFAIILYIAYAFRNLPNSVSAWRFGIIAVVALLHDIFITTGAFAFSGIFLNYEVDSLFITAILTVMGFSVHDTIVVFDRIRENVILNPRNSFYINTSHALTQTLARSLSTSLTLIFALSALFVLGGNTLQHFIFTLLFGIIIGTYSSIFIAASLIVIWHNKRPLN</sequence>
<evidence type="ECO:0000256" key="6">
    <source>
        <dbReference type="ARBA" id="ARBA00022927"/>
    </source>
</evidence>
<dbReference type="AlphaFoldDB" id="A0A0G0D4P0"/>
<dbReference type="PANTHER" id="PTHR30081:SF8">
    <property type="entry name" value="PROTEIN TRANSLOCASE SUBUNIT SECF"/>
    <property type="match status" value="1"/>
</dbReference>
<evidence type="ECO:0000256" key="8">
    <source>
        <dbReference type="ARBA" id="ARBA00023010"/>
    </source>
</evidence>